<dbReference type="GO" id="GO:0004340">
    <property type="term" value="F:glucokinase activity"/>
    <property type="evidence" value="ECO:0007669"/>
    <property type="project" value="UniProtKB-EC"/>
</dbReference>
<gene>
    <name evidence="3 5" type="primary">glk</name>
    <name evidence="5" type="ORF">ACFSC0_09895</name>
</gene>
<evidence type="ECO:0000256" key="2">
    <source>
        <dbReference type="ARBA" id="ARBA00022777"/>
    </source>
</evidence>
<sequence>MKGAARGLVGDVGGTNARFALVDEEGHIRFPKSYACQDYSSLAEIIEEYLATTAGKRRPTRAAIAVAGPVVEGEIQFTNLDWGISETDLVIAFEFEAVSLINDFAAQAMAAPRLGAEDLRQIGPSVKGSVDCPIVVLGAGTGFGVAALARKPHTEVSVATEGGHAGFSPYDETEVEIWRRLKAKYGRVSIERVLSGQGLYDLYCALSDIALKNAELSDERAVFAAGQAGEPVAAAALDRFCDVLGGVAGDLALTYGARGGVYVSGGIAPRLLERIVAGGFRARFEDKGRLTEYVRSIPTFVMVHPYAALVGAARELEQLERGGF</sequence>
<dbReference type="RefSeq" id="WP_377283103.1">
    <property type="nucleotide sequence ID" value="NZ_JBHRSI010000008.1"/>
</dbReference>
<dbReference type="Proteomes" id="UP001597237">
    <property type="component" value="Unassembled WGS sequence"/>
</dbReference>
<keyword evidence="3" id="KW-0963">Cytoplasm</keyword>
<feature type="binding site" evidence="3">
    <location>
        <begin position="10"/>
        <end position="15"/>
    </location>
    <ligand>
        <name>ATP</name>
        <dbReference type="ChEBI" id="CHEBI:30616"/>
    </ligand>
</feature>
<reference evidence="6" key="1">
    <citation type="journal article" date="2019" name="Int. J. Syst. Evol. Microbiol.">
        <title>The Global Catalogue of Microorganisms (GCM) 10K type strain sequencing project: providing services to taxonomists for standard genome sequencing and annotation.</title>
        <authorList>
            <consortium name="The Broad Institute Genomics Platform"/>
            <consortium name="The Broad Institute Genome Sequencing Center for Infectious Disease"/>
            <person name="Wu L."/>
            <person name="Ma J."/>
        </authorList>
    </citation>
    <scope>NUCLEOTIDE SEQUENCE [LARGE SCALE GENOMIC DNA]</scope>
    <source>
        <strain evidence="6">DFY28</strain>
    </source>
</reference>
<name>A0ABW4N0U4_9CAUL</name>
<dbReference type="InterPro" id="IPR043129">
    <property type="entry name" value="ATPase_NBD"/>
</dbReference>
<dbReference type="CDD" id="cd24008">
    <property type="entry name" value="ASKHA_NBD_GLK"/>
    <property type="match status" value="1"/>
</dbReference>
<dbReference type="EMBL" id="JBHUEY010000001">
    <property type="protein sequence ID" value="MFD1783705.1"/>
    <property type="molecule type" value="Genomic_DNA"/>
</dbReference>
<keyword evidence="3" id="KW-0067">ATP-binding</keyword>
<keyword evidence="6" id="KW-1185">Reference proteome</keyword>
<dbReference type="EC" id="2.7.1.2" evidence="3"/>
<dbReference type="Gene3D" id="3.30.420.40">
    <property type="match status" value="1"/>
</dbReference>
<keyword evidence="1 3" id="KW-0808">Transferase</keyword>
<dbReference type="Gene3D" id="3.40.367.20">
    <property type="match status" value="1"/>
</dbReference>
<comment type="subcellular location">
    <subcellularLocation>
        <location evidence="3">Cytoplasm</location>
    </subcellularLocation>
</comment>
<dbReference type="InterPro" id="IPR003836">
    <property type="entry name" value="Glucokinase"/>
</dbReference>
<protein>
    <recommendedName>
        <fullName evidence="3">Glucokinase</fullName>
        <ecNumber evidence="3">2.7.1.2</ecNumber>
    </recommendedName>
    <alternativeName>
        <fullName evidence="3">Glucose kinase</fullName>
    </alternativeName>
</protein>
<dbReference type="PANTHER" id="PTHR47690:SF1">
    <property type="entry name" value="GLUCOKINASE"/>
    <property type="match status" value="1"/>
</dbReference>
<dbReference type="SUPFAM" id="SSF53067">
    <property type="entry name" value="Actin-like ATPase domain"/>
    <property type="match status" value="1"/>
</dbReference>
<evidence type="ECO:0000256" key="3">
    <source>
        <dbReference type="HAMAP-Rule" id="MF_00524"/>
    </source>
</evidence>
<dbReference type="HAMAP" id="MF_00524">
    <property type="entry name" value="Glucokinase"/>
    <property type="match status" value="1"/>
</dbReference>
<comment type="caution">
    <text evidence="5">The sequence shown here is derived from an EMBL/GenBank/DDBJ whole genome shotgun (WGS) entry which is preliminary data.</text>
</comment>
<accession>A0ABW4N0U4</accession>
<comment type="catalytic activity">
    <reaction evidence="3">
        <text>D-glucose + ATP = D-glucose 6-phosphate + ADP + H(+)</text>
        <dbReference type="Rhea" id="RHEA:17825"/>
        <dbReference type="ChEBI" id="CHEBI:4167"/>
        <dbReference type="ChEBI" id="CHEBI:15378"/>
        <dbReference type="ChEBI" id="CHEBI:30616"/>
        <dbReference type="ChEBI" id="CHEBI:61548"/>
        <dbReference type="ChEBI" id="CHEBI:456216"/>
        <dbReference type="EC" id="2.7.1.2"/>
    </reaction>
</comment>
<dbReference type="NCBIfam" id="TIGR00749">
    <property type="entry name" value="glk"/>
    <property type="match status" value="1"/>
</dbReference>
<evidence type="ECO:0000313" key="6">
    <source>
        <dbReference type="Proteomes" id="UP001597237"/>
    </source>
</evidence>
<dbReference type="PANTHER" id="PTHR47690">
    <property type="entry name" value="GLUCOKINASE"/>
    <property type="match status" value="1"/>
</dbReference>
<dbReference type="Pfam" id="PF02685">
    <property type="entry name" value="Glucokinase"/>
    <property type="match status" value="1"/>
</dbReference>
<evidence type="ECO:0000313" key="5">
    <source>
        <dbReference type="EMBL" id="MFD1783705.1"/>
    </source>
</evidence>
<dbReference type="InterPro" id="IPR050201">
    <property type="entry name" value="Bacterial_glucokinase"/>
</dbReference>
<keyword evidence="3" id="KW-0547">Nucleotide-binding</keyword>
<proteinExistence type="inferred from homology"/>
<organism evidence="5 6">
    <name type="scientific">Phenylobacterium terrae</name>
    <dbReference type="NCBI Taxonomy" id="2665495"/>
    <lineage>
        <taxon>Bacteria</taxon>
        <taxon>Pseudomonadati</taxon>
        <taxon>Pseudomonadota</taxon>
        <taxon>Alphaproteobacteria</taxon>
        <taxon>Caulobacterales</taxon>
        <taxon>Caulobacteraceae</taxon>
        <taxon>Phenylobacterium</taxon>
    </lineage>
</organism>
<keyword evidence="2 3" id="KW-0418">Kinase</keyword>
<evidence type="ECO:0000256" key="4">
    <source>
        <dbReference type="RuleBase" id="RU004046"/>
    </source>
</evidence>
<evidence type="ECO:0000256" key="1">
    <source>
        <dbReference type="ARBA" id="ARBA00022679"/>
    </source>
</evidence>
<keyword evidence="3" id="KW-0324">Glycolysis</keyword>
<comment type="similarity">
    <text evidence="3 4">Belongs to the bacterial glucokinase family.</text>
</comment>